<evidence type="ECO:0000256" key="3">
    <source>
        <dbReference type="ARBA" id="ARBA00022530"/>
    </source>
</evidence>
<sequence>MFTVQVVEGQTFTLSCRILSGRPSPRLIWLRDEKRILKNVHQSQIPHRYFLEDANSIKANGIYVIDSDETLVISNITKDKSGPYKCVASNVAGTSAVHFDVEVFVPPTLEEGVDIETEYSVKVHSFIAITCPVTGKPDPEIRWFKDSEEIDEDFVNMFQISQDRKRLIIMQAELENSGEYTCVAINDAGTRKINYRVSVFEEQMEWSPWSSWSACSSSCGPGRRKRNRECLLILPNPKQIYPSYYEKKENEIEQKKGNTCLGDDEQSQKCFLGPCTNSGSEEYHPKRKRVKKIRSSMPKKATLNLQGNINGKKLNPSFASANYDQWNNGPTLMAELDLDPYEQGNLHPYLPFILSPVTWNTAGEIDEASNGFSLTDGVFEQHSQLEFMSGETLHLAHKGHGVDKNTGELKVHIEVEGEVPQYQSDALLYLEPFSGN</sequence>
<dbReference type="GO" id="GO:0007156">
    <property type="term" value="P:homophilic cell adhesion via plasma membrane adhesion molecules"/>
    <property type="evidence" value="ECO:0007669"/>
    <property type="project" value="TreeGrafter"/>
</dbReference>
<dbReference type="AlphaFoldDB" id="A0A8K0K2E5"/>
<dbReference type="InterPro" id="IPR013098">
    <property type="entry name" value="Ig_I-set"/>
</dbReference>
<dbReference type="SMART" id="SM00409">
    <property type="entry name" value="IG"/>
    <property type="match status" value="2"/>
</dbReference>
<feature type="domain" description="Nidogen G2 beta-barrel" evidence="9">
    <location>
        <begin position="297"/>
        <end position="436"/>
    </location>
</feature>
<dbReference type="Pfam" id="PF07474">
    <property type="entry name" value="G2F"/>
    <property type="match status" value="1"/>
</dbReference>
<feature type="domain" description="Ig-like" evidence="8">
    <location>
        <begin position="1"/>
        <end position="102"/>
    </location>
</feature>
<name>A0A8K0K2E5_LADFU</name>
<dbReference type="PROSITE" id="PS50835">
    <property type="entry name" value="IG_LIKE"/>
    <property type="match status" value="2"/>
</dbReference>
<evidence type="ECO:0000256" key="2">
    <source>
        <dbReference type="ARBA" id="ARBA00022525"/>
    </source>
</evidence>
<dbReference type="Gene3D" id="2.20.100.10">
    <property type="entry name" value="Thrombospondin type-1 (TSP1) repeat"/>
    <property type="match status" value="1"/>
</dbReference>
<accession>A0A8K0K2E5</accession>
<dbReference type="PROSITE" id="PS50092">
    <property type="entry name" value="TSP1"/>
    <property type="match status" value="1"/>
</dbReference>
<dbReference type="PANTHER" id="PTHR10075:SF100">
    <property type="entry name" value="FASCICLIN-2"/>
    <property type="match status" value="1"/>
</dbReference>
<dbReference type="GO" id="GO:0005886">
    <property type="term" value="C:plasma membrane"/>
    <property type="evidence" value="ECO:0007669"/>
    <property type="project" value="TreeGrafter"/>
</dbReference>
<evidence type="ECO:0000256" key="1">
    <source>
        <dbReference type="ARBA" id="ARBA00004498"/>
    </source>
</evidence>
<evidence type="ECO:0000313" key="11">
    <source>
        <dbReference type="Proteomes" id="UP000792457"/>
    </source>
</evidence>
<dbReference type="Pfam" id="PF07679">
    <property type="entry name" value="I-set"/>
    <property type="match status" value="1"/>
</dbReference>
<dbReference type="InterPro" id="IPR006605">
    <property type="entry name" value="G2_nidogen/fibulin_G2F"/>
</dbReference>
<evidence type="ECO:0000259" key="8">
    <source>
        <dbReference type="PROSITE" id="PS50835"/>
    </source>
</evidence>
<protein>
    <recommendedName>
        <fullName evidence="12">Netrin receptor UNC5</fullName>
    </recommendedName>
</protein>
<dbReference type="Gene3D" id="2.40.155.10">
    <property type="entry name" value="Green fluorescent protein"/>
    <property type="match status" value="1"/>
</dbReference>
<dbReference type="InterPro" id="IPR003598">
    <property type="entry name" value="Ig_sub2"/>
</dbReference>
<dbReference type="InterPro" id="IPR003599">
    <property type="entry name" value="Ig_sub"/>
</dbReference>
<dbReference type="InterPro" id="IPR000884">
    <property type="entry name" value="TSP1_rpt"/>
</dbReference>
<dbReference type="SMART" id="SM00408">
    <property type="entry name" value="IGc2"/>
    <property type="match status" value="2"/>
</dbReference>
<dbReference type="GO" id="GO:0030424">
    <property type="term" value="C:axon"/>
    <property type="evidence" value="ECO:0007669"/>
    <property type="project" value="TreeGrafter"/>
</dbReference>
<dbReference type="EMBL" id="KZ308266">
    <property type="protein sequence ID" value="KAG8226080.1"/>
    <property type="molecule type" value="Genomic_DNA"/>
</dbReference>
<dbReference type="GO" id="GO:0007411">
    <property type="term" value="P:axon guidance"/>
    <property type="evidence" value="ECO:0007669"/>
    <property type="project" value="TreeGrafter"/>
</dbReference>
<dbReference type="GO" id="GO:0098632">
    <property type="term" value="F:cell-cell adhesion mediator activity"/>
    <property type="evidence" value="ECO:0007669"/>
    <property type="project" value="TreeGrafter"/>
</dbReference>
<dbReference type="SMART" id="SM00209">
    <property type="entry name" value="TSP1"/>
    <property type="match status" value="1"/>
</dbReference>
<dbReference type="Pfam" id="PF00090">
    <property type="entry name" value="TSP_1"/>
    <property type="match status" value="1"/>
</dbReference>
<dbReference type="Proteomes" id="UP000792457">
    <property type="component" value="Unassembled WGS sequence"/>
</dbReference>
<dbReference type="SUPFAM" id="SSF54511">
    <property type="entry name" value="GFP-like"/>
    <property type="match status" value="1"/>
</dbReference>
<dbReference type="OrthoDB" id="2413561at2759"/>
<feature type="domain" description="Ig-like" evidence="8">
    <location>
        <begin position="107"/>
        <end position="198"/>
    </location>
</feature>
<keyword evidence="3" id="KW-0272">Extracellular matrix</keyword>
<keyword evidence="4" id="KW-0732">Signal</keyword>
<keyword evidence="2" id="KW-0964">Secreted</keyword>
<reference evidence="10" key="2">
    <citation type="submission" date="2017-10" db="EMBL/GenBank/DDBJ databases">
        <title>Ladona fulva Genome sequencing and assembly.</title>
        <authorList>
            <person name="Murali S."/>
            <person name="Richards S."/>
            <person name="Bandaranaike D."/>
            <person name="Bellair M."/>
            <person name="Blankenburg K."/>
            <person name="Chao H."/>
            <person name="Dinh H."/>
            <person name="Doddapaneni H."/>
            <person name="Dugan-Rocha S."/>
            <person name="Elkadiri S."/>
            <person name="Gnanaolivu R."/>
            <person name="Hernandez B."/>
            <person name="Skinner E."/>
            <person name="Javaid M."/>
            <person name="Lee S."/>
            <person name="Li M."/>
            <person name="Ming W."/>
            <person name="Munidasa M."/>
            <person name="Muniz J."/>
            <person name="Nguyen L."/>
            <person name="Hughes D."/>
            <person name="Osuji N."/>
            <person name="Pu L.-L."/>
            <person name="Puazo M."/>
            <person name="Qu C."/>
            <person name="Quiroz J."/>
            <person name="Raj R."/>
            <person name="Weissenberger G."/>
            <person name="Xin Y."/>
            <person name="Zou X."/>
            <person name="Han Y."/>
            <person name="Worley K."/>
            <person name="Muzny D."/>
            <person name="Gibbs R."/>
        </authorList>
    </citation>
    <scope>NUCLEOTIDE SEQUENCE</scope>
    <source>
        <strain evidence="10">Sampled in the wild</strain>
    </source>
</reference>
<dbReference type="SUPFAM" id="SSF82895">
    <property type="entry name" value="TSP-1 type 1 repeat"/>
    <property type="match status" value="1"/>
</dbReference>
<dbReference type="InterPro" id="IPR036383">
    <property type="entry name" value="TSP1_rpt_sf"/>
</dbReference>
<dbReference type="InterPro" id="IPR007110">
    <property type="entry name" value="Ig-like_dom"/>
</dbReference>
<evidence type="ECO:0000256" key="5">
    <source>
        <dbReference type="ARBA" id="ARBA00022837"/>
    </source>
</evidence>
<dbReference type="SUPFAM" id="SSF48726">
    <property type="entry name" value="Immunoglobulin"/>
    <property type="match status" value="2"/>
</dbReference>
<evidence type="ECO:0000256" key="6">
    <source>
        <dbReference type="ARBA" id="ARBA00023180"/>
    </source>
</evidence>
<dbReference type="PROSITE" id="PS50993">
    <property type="entry name" value="NIDOGEN_G2"/>
    <property type="match status" value="1"/>
</dbReference>
<dbReference type="FunFam" id="2.60.40.10:FF:000130">
    <property type="entry name" value="Hemicentin 1"/>
    <property type="match status" value="1"/>
</dbReference>
<dbReference type="Pfam" id="PF13927">
    <property type="entry name" value="Ig_3"/>
    <property type="match status" value="1"/>
</dbReference>
<comment type="caution">
    <text evidence="10">The sequence shown here is derived from an EMBL/GenBank/DDBJ whole genome shotgun (WGS) entry which is preliminary data.</text>
</comment>
<reference evidence="10" key="1">
    <citation type="submission" date="2013-04" db="EMBL/GenBank/DDBJ databases">
        <authorList>
            <person name="Qu J."/>
            <person name="Murali S.C."/>
            <person name="Bandaranaike D."/>
            <person name="Bellair M."/>
            <person name="Blankenburg K."/>
            <person name="Chao H."/>
            <person name="Dinh H."/>
            <person name="Doddapaneni H."/>
            <person name="Downs B."/>
            <person name="Dugan-Rocha S."/>
            <person name="Elkadiri S."/>
            <person name="Gnanaolivu R.D."/>
            <person name="Hernandez B."/>
            <person name="Javaid M."/>
            <person name="Jayaseelan J.C."/>
            <person name="Lee S."/>
            <person name="Li M."/>
            <person name="Ming W."/>
            <person name="Munidasa M."/>
            <person name="Muniz J."/>
            <person name="Nguyen L."/>
            <person name="Ongeri F."/>
            <person name="Osuji N."/>
            <person name="Pu L.-L."/>
            <person name="Puazo M."/>
            <person name="Qu C."/>
            <person name="Quiroz J."/>
            <person name="Raj R."/>
            <person name="Weissenberger G."/>
            <person name="Xin Y."/>
            <person name="Zou X."/>
            <person name="Han Y."/>
            <person name="Richards S."/>
            <person name="Worley K."/>
            <person name="Muzny D."/>
            <person name="Gibbs R."/>
        </authorList>
    </citation>
    <scope>NUCLEOTIDE SEQUENCE</scope>
    <source>
        <strain evidence="10">Sampled in the wild</strain>
    </source>
</reference>
<proteinExistence type="predicted"/>
<keyword evidence="6" id="KW-0325">Glycoprotein</keyword>
<dbReference type="CDD" id="cd00096">
    <property type="entry name" value="Ig"/>
    <property type="match status" value="1"/>
</dbReference>
<evidence type="ECO:0008006" key="12">
    <source>
        <dbReference type="Google" id="ProtNLM"/>
    </source>
</evidence>
<keyword evidence="5" id="KW-0106">Calcium</keyword>
<evidence type="ECO:0000256" key="7">
    <source>
        <dbReference type="ARBA" id="ARBA00023319"/>
    </source>
</evidence>
<gene>
    <name evidence="10" type="ORF">J437_LFUL006387</name>
</gene>
<dbReference type="InterPro" id="IPR009017">
    <property type="entry name" value="GFP"/>
</dbReference>
<dbReference type="InterPro" id="IPR036179">
    <property type="entry name" value="Ig-like_dom_sf"/>
</dbReference>
<evidence type="ECO:0000313" key="10">
    <source>
        <dbReference type="EMBL" id="KAG8226080.1"/>
    </source>
</evidence>
<evidence type="ECO:0000259" key="9">
    <source>
        <dbReference type="PROSITE" id="PS50993"/>
    </source>
</evidence>
<dbReference type="GO" id="GO:0070593">
    <property type="term" value="P:dendrite self-avoidance"/>
    <property type="evidence" value="ECO:0007669"/>
    <property type="project" value="TreeGrafter"/>
</dbReference>
<evidence type="ECO:0000256" key="4">
    <source>
        <dbReference type="ARBA" id="ARBA00022729"/>
    </source>
</evidence>
<dbReference type="InterPro" id="IPR013783">
    <property type="entry name" value="Ig-like_fold"/>
</dbReference>
<dbReference type="Gene3D" id="2.60.40.10">
    <property type="entry name" value="Immunoglobulins"/>
    <property type="match status" value="2"/>
</dbReference>
<comment type="subcellular location">
    <subcellularLocation>
        <location evidence="1">Secreted</location>
        <location evidence="1">Extracellular space</location>
        <location evidence="1">Extracellular matrix</location>
    </subcellularLocation>
</comment>
<keyword evidence="7" id="KW-0393">Immunoglobulin domain</keyword>
<dbReference type="PANTHER" id="PTHR10075">
    <property type="entry name" value="BASIGIN RELATED"/>
    <property type="match status" value="1"/>
</dbReference>
<keyword evidence="11" id="KW-1185">Reference proteome</keyword>
<organism evidence="10 11">
    <name type="scientific">Ladona fulva</name>
    <name type="common">Scarce chaser dragonfly</name>
    <name type="synonym">Libellula fulva</name>
    <dbReference type="NCBI Taxonomy" id="123851"/>
    <lineage>
        <taxon>Eukaryota</taxon>
        <taxon>Metazoa</taxon>
        <taxon>Ecdysozoa</taxon>
        <taxon>Arthropoda</taxon>
        <taxon>Hexapoda</taxon>
        <taxon>Insecta</taxon>
        <taxon>Pterygota</taxon>
        <taxon>Palaeoptera</taxon>
        <taxon>Odonata</taxon>
        <taxon>Epiprocta</taxon>
        <taxon>Anisoptera</taxon>
        <taxon>Libelluloidea</taxon>
        <taxon>Libellulidae</taxon>
        <taxon>Ladona</taxon>
    </lineage>
</organism>